<proteinExistence type="predicted"/>
<keyword evidence="3" id="KW-0949">S-adenosyl-L-methionine</keyword>
<protein>
    <submittedName>
        <fullName evidence="4">DNA adenine methylase</fullName>
    </submittedName>
</protein>
<name>A0A3D8J4Z9_9HELI</name>
<dbReference type="InterPro" id="IPR012327">
    <property type="entry name" value="MeTrfase_D12"/>
</dbReference>
<evidence type="ECO:0000256" key="2">
    <source>
        <dbReference type="ARBA" id="ARBA00022679"/>
    </source>
</evidence>
<dbReference type="EMBL" id="NXLW01000008">
    <property type="protein sequence ID" value="RDU72300.1"/>
    <property type="molecule type" value="Genomic_DNA"/>
</dbReference>
<dbReference type="GO" id="GO:0043565">
    <property type="term" value="F:sequence-specific DNA binding"/>
    <property type="evidence" value="ECO:0007669"/>
    <property type="project" value="TreeGrafter"/>
</dbReference>
<comment type="caution">
    <text evidence="4">The sequence shown here is derived from an EMBL/GenBank/DDBJ whole genome shotgun (WGS) entry which is preliminary data.</text>
</comment>
<dbReference type="OrthoDB" id="9805629at2"/>
<dbReference type="GO" id="GO:0009007">
    <property type="term" value="F:site-specific DNA-methyltransferase (adenine-specific) activity"/>
    <property type="evidence" value="ECO:0007669"/>
    <property type="project" value="UniProtKB-EC"/>
</dbReference>
<keyword evidence="5" id="KW-1185">Reference proteome</keyword>
<keyword evidence="1 4" id="KW-0489">Methyltransferase</keyword>
<dbReference type="SUPFAM" id="SSF53335">
    <property type="entry name" value="S-adenosyl-L-methionine-dependent methyltransferases"/>
    <property type="match status" value="1"/>
</dbReference>
<reference evidence="4 5" key="1">
    <citation type="submission" date="2018-04" db="EMBL/GenBank/DDBJ databases">
        <title>Novel Campyloabacter and Helicobacter Species and Strains.</title>
        <authorList>
            <person name="Mannion A.J."/>
            <person name="Shen Z."/>
            <person name="Fox J.G."/>
        </authorList>
    </citation>
    <scope>NUCLEOTIDE SEQUENCE [LARGE SCALE GENOMIC DNA]</scope>
    <source>
        <strain evidence="4 5">MIT 97-5075</strain>
    </source>
</reference>
<dbReference type="RefSeq" id="WP_104762326.1">
    <property type="nucleotide sequence ID" value="NZ_FZPM01000003.1"/>
</dbReference>
<dbReference type="PIRSF" id="PIRSF000398">
    <property type="entry name" value="M_m6A_EcoRV"/>
    <property type="match status" value="1"/>
</dbReference>
<evidence type="ECO:0000256" key="1">
    <source>
        <dbReference type="ARBA" id="ARBA00022603"/>
    </source>
</evidence>
<evidence type="ECO:0000313" key="5">
    <source>
        <dbReference type="Proteomes" id="UP000256424"/>
    </source>
</evidence>
<dbReference type="Pfam" id="PF02086">
    <property type="entry name" value="MethyltransfD12"/>
    <property type="match status" value="1"/>
</dbReference>
<evidence type="ECO:0000313" key="4">
    <source>
        <dbReference type="EMBL" id="RDU72300.1"/>
    </source>
</evidence>
<dbReference type="PANTHER" id="PTHR30481">
    <property type="entry name" value="DNA ADENINE METHYLASE"/>
    <property type="match status" value="1"/>
</dbReference>
<gene>
    <name evidence="4" type="ORF">CQA66_05330</name>
</gene>
<dbReference type="InterPro" id="IPR012263">
    <property type="entry name" value="M_m6A_EcoRV"/>
</dbReference>
<organism evidence="4 5">
    <name type="scientific">Helicobacter aurati</name>
    <dbReference type="NCBI Taxonomy" id="137778"/>
    <lineage>
        <taxon>Bacteria</taxon>
        <taxon>Pseudomonadati</taxon>
        <taxon>Campylobacterota</taxon>
        <taxon>Epsilonproteobacteria</taxon>
        <taxon>Campylobacterales</taxon>
        <taxon>Helicobacteraceae</taxon>
        <taxon>Helicobacter</taxon>
    </lineage>
</organism>
<dbReference type="GO" id="GO:1904047">
    <property type="term" value="F:S-adenosyl-L-methionine binding"/>
    <property type="evidence" value="ECO:0007669"/>
    <property type="project" value="TreeGrafter"/>
</dbReference>
<keyword evidence="2" id="KW-0808">Transferase</keyword>
<dbReference type="GO" id="GO:0032259">
    <property type="term" value="P:methylation"/>
    <property type="evidence" value="ECO:0007669"/>
    <property type="project" value="UniProtKB-KW"/>
</dbReference>
<sequence>MKTALVFHQNQQNLFYKHNTFDDRKAFFLDLLKGNSLHYKRYTKSPLRYGGGKTLAVGLILEHFPNDIKRLVSPFMGGGSVEIASAVELGLEVKAFDIFDILVNFWQVLIADSQKLYDELLKLEPTKENYAKIKDELKAFWNERHKDSQNTAQIKLDSLTLARDYYFNFNLSYGPGFLGWMSKIYEDKNRYLNALQKLKDLGQDSRLQNLSVECQGFEKVFESHPNDFFYCDPPYFLEGDSKMFKGIYPMRNFPIHHNNFNHNLLAQCLKKHNGGFILSYNDCTFVREAYKDFRILEPKWQYTMGQGETRIGKNRVERGDKDNIKQSHELLIMNLQA</sequence>
<evidence type="ECO:0000256" key="3">
    <source>
        <dbReference type="ARBA" id="ARBA00022691"/>
    </source>
</evidence>
<accession>A0A3D8J4Z9</accession>
<dbReference type="AlphaFoldDB" id="A0A3D8J4Z9"/>
<dbReference type="Proteomes" id="UP000256424">
    <property type="component" value="Unassembled WGS sequence"/>
</dbReference>
<dbReference type="GO" id="GO:0006298">
    <property type="term" value="P:mismatch repair"/>
    <property type="evidence" value="ECO:0007669"/>
    <property type="project" value="TreeGrafter"/>
</dbReference>
<dbReference type="GO" id="GO:0009307">
    <property type="term" value="P:DNA restriction-modification system"/>
    <property type="evidence" value="ECO:0007669"/>
    <property type="project" value="InterPro"/>
</dbReference>
<dbReference type="PRINTS" id="PR00505">
    <property type="entry name" value="D12N6MTFRASE"/>
</dbReference>
<dbReference type="InterPro" id="IPR029063">
    <property type="entry name" value="SAM-dependent_MTases_sf"/>
</dbReference>
<dbReference type="Gene3D" id="3.40.50.150">
    <property type="entry name" value="Vaccinia Virus protein VP39"/>
    <property type="match status" value="2"/>
</dbReference>